<accession>A0A136IKX0</accession>
<dbReference type="STRING" id="196109.A0A136IKX0"/>
<dbReference type="Pfam" id="PF09994">
    <property type="entry name" value="T6SS_Tle1-like_cat"/>
    <property type="match status" value="1"/>
</dbReference>
<dbReference type="Proteomes" id="UP000070501">
    <property type="component" value="Unassembled WGS sequence"/>
</dbReference>
<feature type="region of interest" description="Disordered" evidence="1">
    <location>
        <begin position="572"/>
        <end position="616"/>
    </location>
</feature>
<gene>
    <name evidence="3" type="ORF">Micbo1qcDRAFT_221916</name>
</gene>
<dbReference type="AlphaFoldDB" id="A0A136IKX0"/>
<feature type="domain" description="T6SS Phospholipase effector Tle1-like catalytic" evidence="2">
    <location>
        <begin position="18"/>
        <end position="382"/>
    </location>
</feature>
<evidence type="ECO:0000259" key="2">
    <source>
        <dbReference type="Pfam" id="PF09994"/>
    </source>
</evidence>
<feature type="compositionally biased region" description="Polar residues" evidence="1">
    <location>
        <begin position="596"/>
        <end position="605"/>
    </location>
</feature>
<feature type="compositionally biased region" description="Basic and acidic residues" evidence="1">
    <location>
        <begin position="606"/>
        <end position="616"/>
    </location>
</feature>
<proteinExistence type="predicted"/>
<dbReference type="EMBL" id="KQ964278">
    <property type="protein sequence ID" value="KXJ85610.1"/>
    <property type="molecule type" value="Genomic_DNA"/>
</dbReference>
<dbReference type="InParanoid" id="A0A136IKX0"/>
<keyword evidence="4" id="KW-1185">Reference proteome</keyword>
<sequence>MSASPASSDQPDRARVRKRLVVCCDGTWQSSVTLKKNVPSNITRLARSFAREDVTPDGTVWEQVVYYDAGIGTGDISSSETRRQGGFGSGFTSNVIEAYNFLTLNWYPGDKVYCFGFSRGAYTARAVAGLVNDIGIISPRDMQDFPQLYSEYLKFSKGDSHMFRRSRQYRKWQTGIPSIKGKDKKSGLQLWDRIPHKLVTEDSRLVEVVGVFDTVGILGVPKSPYLPVDALMATINAYYGGESQGFHNVNLSPYIRNAFHAMALDEHRGPFSPTLWHLPPDKPTTAGAAQPDHKTILEAFQALHFNKPAFAPSDPKNKEEVYKKQLEEEAYEKRRLDYSNLSQVWFPGVHINVGGGSKDPLETRQGDYEQIALITFAWMCEQVKPFIRFEDKLRKRSVRDRMALVVPVLAELAAGGNRDFGKLSWARPFWRALDSVGIVAAKKKEIPNTTLCGWAEGPIIDSYAGAVKLTGSITRTPGEYRTDAAQPGVLLGKTNEAIHPCVAYRKKIVPGYEPEALKGFERKYVDGRWLWAKKSADGTVVEVAEFSIPATAKFSRFLAADYVHYLAKLEQEEEDHKSVKSKRETSEPSEPKARATNATAFLESTDQGKEWFKPKI</sequence>
<evidence type="ECO:0000313" key="4">
    <source>
        <dbReference type="Proteomes" id="UP000070501"/>
    </source>
</evidence>
<dbReference type="PANTHER" id="PTHR33840">
    <property type="match status" value="1"/>
</dbReference>
<organism evidence="3 4">
    <name type="scientific">Microdochium bolleyi</name>
    <dbReference type="NCBI Taxonomy" id="196109"/>
    <lineage>
        <taxon>Eukaryota</taxon>
        <taxon>Fungi</taxon>
        <taxon>Dikarya</taxon>
        <taxon>Ascomycota</taxon>
        <taxon>Pezizomycotina</taxon>
        <taxon>Sordariomycetes</taxon>
        <taxon>Xylariomycetidae</taxon>
        <taxon>Xylariales</taxon>
        <taxon>Microdochiaceae</taxon>
        <taxon>Microdochium</taxon>
    </lineage>
</organism>
<reference evidence="4" key="1">
    <citation type="submission" date="2016-02" db="EMBL/GenBank/DDBJ databases">
        <title>Draft genome sequence of Microdochium bolleyi, a fungal endophyte of beachgrass.</title>
        <authorList>
            <consortium name="DOE Joint Genome Institute"/>
            <person name="David A.S."/>
            <person name="May G."/>
            <person name="Haridas S."/>
            <person name="Lim J."/>
            <person name="Wang M."/>
            <person name="Labutti K."/>
            <person name="Lipzen A."/>
            <person name="Barry K."/>
            <person name="Grigoriev I.V."/>
        </authorList>
    </citation>
    <scope>NUCLEOTIDE SEQUENCE [LARGE SCALE GENOMIC DNA]</scope>
    <source>
        <strain evidence="4">J235TASD1</strain>
    </source>
</reference>
<protein>
    <recommendedName>
        <fullName evidence="2">T6SS Phospholipase effector Tle1-like catalytic domain-containing protein</fullName>
    </recommendedName>
</protein>
<dbReference type="InterPro" id="IPR018712">
    <property type="entry name" value="Tle1-like_cat"/>
</dbReference>
<feature type="compositionally biased region" description="Basic and acidic residues" evidence="1">
    <location>
        <begin position="572"/>
        <end position="593"/>
    </location>
</feature>
<dbReference type="PANTHER" id="PTHR33840:SF16">
    <property type="entry name" value="DUF2235 DOMAIN-CONTAINING PROTEIN"/>
    <property type="match status" value="1"/>
</dbReference>
<name>A0A136IKX0_9PEZI</name>
<dbReference type="OrthoDB" id="3057168at2759"/>
<evidence type="ECO:0000313" key="3">
    <source>
        <dbReference type="EMBL" id="KXJ85610.1"/>
    </source>
</evidence>
<evidence type="ECO:0000256" key="1">
    <source>
        <dbReference type="SAM" id="MobiDB-lite"/>
    </source>
</evidence>